<dbReference type="InterPro" id="IPR018247">
    <property type="entry name" value="EF_Hand_1_Ca_BS"/>
</dbReference>
<proteinExistence type="predicted"/>
<evidence type="ECO:0000256" key="1">
    <source>
        <dbReference type="SAM" id="Phobius"/>
    </source>
</evidence>
<organism evidence="2 3">
    <name type="scientific">Marinobacterium aestuarii</name>
    <dbReference type="NCBI Taxonomy" id="1821621"/>
    <lineage>
        <taxon>Bacteria</taxon>
        <taxon>Pseudomonadati</taxon>
        <taxon>Pseudomonadota</taxon>
        <taxon>Gammaproteobacteria</taxon>
        <taxon>Oceanospirillales</taxon>
        <taxon>Oceanospirillaceae</taxon>
        <taxon>Marinobacterium</taxon>
    </lineage>
</organism>
<accession>A0A1A9F2L2</accession>
<keyword evidence="1" id="KW-1133">Transmembrane helix</keyword>
<reference evidence="3" key="1">
    <citation type="submission" date="2016-05" db="EMBL/GenBank/DDBJ databases">
        <authorList>
            <person name="Baek K."/>
            <person name="Yang S.-J."/>
        </authorList>
    </citation>
    <scope>NUCLEOTIDE SEQUENCE [LARGE SCALE GENOMIC DNA]</scope>
    <source>
        <strain evidence="3">ST58-10</strain>
    </source>
</reference>
<dbReference type="RefSeq" id="WP_067385083.1">
    <property type="nucleotide sequence ID" value="NZ_CP015839.1"/>
</dbReference>
<feature type="transmembrane region" description="Helical" evidence="1">
    <location>
        <begin position="285"/>
        <end position="302"/>
    </location>
</feature>
<dbReference type="OrthoDB" id="7013907at2"/>
<reference evidence="2 3" key="2">
    <citation type="journal article" date="2018" name="Int. J. Syst. Evol. Microbiol.">
        <title>Marinobacterium aestuarii sp. nov., a benzene-degrading marine bacterium isolated from estuary sediment.</title>
        <authorList>
            <person name="Bae S.S."/>
            <person name="Jung J."/>
            <person name="Chung D."/>
            <person name="Baek K."/>
        </authorList>
    </citation>
    <scope>NUCLEOTIDE SEQUENCE [LARGE SCALE GENOMIC DNA]</scope>
    <source>
        <strain evidence="2 3">ST58-10</strain>
    </source>
</reference>
<name>A0A1A9F2L2_9GAMM</name>
<sequence>MLLDTSSLELHEVLISLGISCGVILAGFWFGFRFLKRYRLIADTPTARVQSAHQGYVELQGQALPSPGGLLHSPLTGRECVWYHYKVEKEKGSGKNRRWVCEREGTSDEWFQLDDRSGICQIDPQGAEIKAQVRKRWHGRTPMPTGGPPQHNPGMRFNISFGGSRYRYLEELILEYESIYALGRFHSLGGGRDQLDQTREVGELIRQWKADYQQLLARFDGNCNGQLEADEWQQVQIQARNQIMQRQKELQTLPTVHVLMRPDESDQPYLLSSYDEEKLAKRYRWFAYGCFVALLVASWIAGEMLQAL</sequence>
<gene>
    <name evidence="2" type="ORF">A8C75_16850</name>
</gene>
<dbReference type="STRING" id="1821621.A8C75_16850"/>
<keyword evidence="1" id="KW-0472">Membrane</keyword>
<keyword evidence="1" id="KW-0812">Transmembrane</keyword>
<evidence type="ECO:0000313" key="3">
    <source>
        <dbReference type="Proteomes" id="UP000078070"/>
    </source>
</evidence>
<dbReference type="Proteomes" id="UP000078070">
    <property type="component" value="Chromosome"/>
</dbReference>
<evidence type="ECO:0008006" key="4">
    <source>
        <dbReference type="Google" id="ProtNLM"/>
    </source>
</evidence>
<dbReference type="AlphaFoldDB" id="A0A1A9F2L2"/>
<dbReference type="KEGG" id="mars:A8C75_16850"/>
<protein>
    <recommendedName>
        <fullName evidence="4">RING-type E3 ubiquitin transferase</fullName>
    </recommendedName>
</protein>
<evidence type="ECO:0000313" key="2">
    <source>
        <dbReference type="EMBL" id="ANG63973.1"/>
    </source>
</evidence>
<feature type="transmembrane region" description="Helical" evidence="1">
    <location>
        <begin position="13"/>
        <end position="32"/>
    </location>
</feature>
<keyword evidence="3" id="KW-1185">Reference proteome</keyword>
<dbReference type="PROSITE" id="PS00018">
    <property type="entry name" value="EF_HAND_1"/>
    <property type="match status" value="1"/>
</dbReference>
<dbReference type="EMBL" id="CP015839">
    <property type="protein sequence ID" value="ANG63973.1"/>
    <property type="molecule type" value="Genomic_DNA"/>
</dbReference>